<dbReference type="InterPro" id="IPR022742">
    <property type="entry name" value="Hydrolase_4"/>
</dbReference>
<feature type="binding site" evidence="2">
    <location>
        <position position="100"/>
    </location>
    <ligand>
        <name>substrate</name>
    </ligand>
</feature>
<dbReference type="InterPro" id="IPR050266">
    <property type="entry name" value="AB_hydrolase_sf"/>
</dbReference>
<evidence type="ECO:0000256" key="2">
    <source>
        <dbReference type="PIRSR" id="PIRSR017388-2"/>
    </source>
</evidence>
<keyword evidence="3" id="KW-0472">Membrane</keyword>
<feature type="binding site" evidence="2">
    <location>
        <position position="32"/>
    </location>
    <ligand>
        <name>substrate</name>
    </ligand>
</feature>
<proteinExistence type="predicted"/>
<dbReference type="AlphaFoldDB" id="A0A2W5SQ78"/>
<reference evidence="5 6" key="1">
    <citation type="submission" date="2017-08" db="EMBL/GenBank/DDBJ databases">
        <title>Infants hospitalized years apart are colonized by the same room-sourced microbial strains.</title>
        <authorList>
            <person name="Brooks B."/>
            <person name="Olm M.R."/>
            <person name="Firek B.A."/>
            <person name="Baker R."/>
            <person name="Thomas B.C."/>
            <person name="Morowitz M.J."/>
            <person name="Banfield J.F."/>
        </authorList>
    </citation>
    <scope>NUCLEOTIDE SEQUENCE [LARGE SCALE GENOMIC DNA]</scope>
    <source>
        <strain evidence="5">S2_003_000_R2_14</strain>
    </source>
</reference>
<dbReference type="Gene3D" id="3.40.50.1820">
    <property type="entry name" value="alpha/beta hydrolase"/>
    <property type="match status" value="1"/>
</dbReference>
<feature type="active site" description="Charge relay system" evidence="1">
    <location>
        <position position="208"/>
    </location>
</feature>
<name>A0A2W5SQ78_9BACT</name>
<dbReference type="Proteomes" id="UP000249061">
    <property type="component" value="Unassembled WGS sequence"/>
</dbReference>
<keyword evidence="3" id="KW-0812">Transmembrane</keyword>
<keyword evidence="3" id="KW-1133">Transmembrane helix</keyword>
<dbReference type="Pfam" id="PF12146">
    <property type="entry name" value="Hydrolase_4"/>
    <property type="match status" value="1"/>
</dbReference>
<dbReference type="SUPFAM" id="SSF53474">
    <property type="entry name" value="alpha/beta-Hydrolases"/>
    <property type="match status" value="1"/>
</dbReference>
<evidence type="ECO:0000313" key="6">
    <source>
        <dbReference type="Proteomes" id="UP000249061"/>
    </source>
</evidence>
<dbReference type="GO" id="GO:0052689">
    <property type="term" value="F:carboxylic ester hydrolase activity"/>
    <property type="evidence" value="ECO:0007669"/>
    <property type="project" value="InterPro"/>
</dbReference>
<sequence length="260" mass="28340">MAASMDESKTQGFTLGPPPEEADVAVLLLHGFTGSPWELRLLGEALAARGCHVTCPRLPGHGTTPEAMLFAGYAEWLHAAEDALRALSRARRVVLAGLSMGGLLSMVLAARNRGHVHGLVLMAPVVKLRGRGPSTLRRLRWLPVFDAAPRWVIKHGTDIEDDEVRAAAPVLPKYPLARAFDLFALQQLAREAEPRICCPSLVIGAVNDHVVVTDEVFALQSRLPFSERLVLQRGFHIIPRDTDRAVAIAGVAHFVERVRA</sequence>
<evidence type="ECO:0000256" key="1">
    <source>
        <dbReference type="PIRSR" id="PIRSR017388-1"/>
    </source>
</evidence>
<keyword evidence="5" id="KW-0378">Hydrolase</keyword>
<dbReference type="EMBL" id="QFQP01000045">
    <property type="protein sequence ID" value="PZR05369.1"/>
    <property type="molecule type" value="Genomic_DNA"/>
</dbReference>
<feature type="active site" description="Charge relay system" evidence="1">
    <location>
        <position position="236"/>
    </location>
</feature>
<comment type="caution">
    <text evidence="5">The sequence shown here is derived from an EMBL/GenBank/DDBJ whole genome shotgun (WGS) entry which is preliminary data.</text>
</comment>
<dbReference type="GO" id="GO:0016020">
    <property type="term" value="C:membrane"/>
    <property type="evidence" value="ECO:0007669"/>
    <property type="project" value="TreeGrafter"/>
</dbReference>
<feature type="domain" description="Serine aminopeptidase S33" evidence="4">
    <location>
        <begin position="21"/>
        <end position="241"/>
    </location>
</feature>
<dbReference type="PANTHER" id="PTHR43798:SF33">
    <property type="entry name" value="HYDROLASE, PUTATIVE (AFU_ORTHOLOGUE AFUA_2G14860)-RELATED"/>
    <property type="match status" value="1"/>
</dbReference>
<organism evidence="5 6">
    <name type="scientific">Archangium gephyra</name>
    <dbReference type="NCBI Taxonomy" id="48"/>
    <lineage>
        <taxon>Bacteria</taxon>
        <taxon>Pseudomonadati</taxon>
        <taxon>Myxococcota</taxon>
        <taxon>Myxococcia</taxon>
        <taxon>Myxococcales</taxon>
        <taxon>Cystobacterineae</taxon>
        <taxon>Archangiaceae</taxon>
        <taxon>Archangium</taxon>
    </lineage>
</organism>
<dbReference type="PIRSF" id="PIRSF017388">
    <property type="entry name" value="Esterase_lipase"/>
    <property type="match status" value="1"/>
</dbReference>
<accession>A0A2W5SQ78</accession>
<evidence type="ECO:0000313" key="5">
    <source>
        <dbReference type="EMBL" id="PZR05369.1"/>
    </source>
</evidence>
<gene>
    <name evidence="5" type="ORF">DI536_32360</name>
</gene>
<dbReference type="PANTHER" id="PTHR43798">
    <property type="entry name" value="MONOACYLGLYCEROL LIPASE"/>
    <property type="match status" value="1"/>
</dbReference>
<protein>
    <submittedName>
        <fullName evidence="5">Alpha/beta hydrolase</fullName>
    </submittedName>
</protein>
<feature type="active site" description="Nucleophile" evidence="1">
    <location>
        <position position="99"/>
    </location>
</feature>
<evidence type="ECO:0000256" key="3">
    <source>
        <dbReference type="SAM" id="Phobius"/>
    </source>
</evidence>
<feature type="transmembrane region" description="Helical" evidence="3">
    <location>
        <begin position="93"/>
        <end position="110"/>
    </location>
</feature>
<evidence type="ECO:0000259" key="4">
    <source>
        <dbReference type="Pfam" id="PF12146"/>
    </source>
</evidence>
<dbReference type="InterPro" id="IPR029058">
    <property type="entry name" value="AB_hydrolase_fold"/>
</dbReference>
<dbReference type="InterPro" id="IPR012354">
    <property type="entry name" value="Esterase_lipase"/>
</dbReference>